<proteinExistence type="inferred from homology"/>
<evidence type="ECO:0000256" key="4">
    <source>
        <dbReference type="ARBA" id="ARBA00022723"/>
    </source>
</evidence>
<organism evidence="10 11">
    <name type="scientific">Lacticaseibacillus sharpeae JCM 1186 = DSM 20505</name>
    <dbReference type="NCBI Taxonomy" id="1291052"/>
    <lineage>
        <taxon>Bacteria</taxon>
        <taxon>Bacillati</taxon>
        <taxon>Bacillota</taxon>
        <taxon>Bacilli</taxon>
        <taxon>Lactobacillales</taxon>
        <taxon>Lactobacillaceae</taxon>
        <taxon>Lacticaseibacillus</taxon>
    </lineage>
</organism>
<dbReference type="GO" id="GO:0046872">
    <property type="term" value="F:metal ion binding"/>
    <property type="evidence" value="ECO:0007669"/>
    <property type="project" value="UniProtKB-KW"/>
</dbReference>
<dbReference type="PRINTS" id="PR00786">
    <property type="entry name" value="NEPRILYSIN"/>
</dbReference>
<keyword evidence="7" id="KW-0482">Metalloprotease</keyword>
<feature type="domain" description="Peptidase M13 C-terminal" evidence="8">
    <location>
        <begin position="521"/>
        <end position="712"/>
    </location>
</feature>
<evidence type="ECO:0000256" key="1">
    <source>
        <dbReference type="ARBA" id="ARBA00001947"/>
    </source>
</evidence>
<comment type="cofactor">
    <cofactor evidence="1">
        <name>Zn(2+)</name>
        <dbReference type="ChEBI" id="CHEBI:29105"/>
    </cofactor>
</comment>
<dbReference type="GO" id="GO:0016485">
    <property type="term" value="P:protein processing"/>
    <property type="evidence" value="ECO:0007669"/>
    <property type="project" value="TreeGrafter"/>
</dbReference>
<dbReference type="GO" id="GO:0004222">
    <property type="term" value="F:metalloendopeptidase activity"/>
    <property type="evidence" value="ECO:0007669"/>
    <property type="project" value="InterPro"/>
</dbReference>
<dbReference type="SUPFAM" id="SSF55486">
    <property type="entry name" value="Metalloproteases ('zincins'), catalytic domain"/>
    <property type="match status" value="1"/>
</dbReference>
<evidence type="ECO:0000256" key="3">
    <source>
        <dbReference type="ARBA" id="ARBA00022670"/>
    </source>
</evidence>
<keyword evidence="5" id="KW-0378">Hydrolase</keyword>
<dbReference type="Gene3D" id="1.10.1380.10">
    <property type="entry name" value="Neutral endopeptidase , domain2"/>
    <property type="match status" value="1"/>
</dbReference>
<evidence type="ECO:0000256" key="6">
    <source>
        <dbReference type="ARBA" id="ARBA00022833"/>
    </source>
</evidence>
<dbReference type="EMBL" id="AYYO01000012">
    <property type="protein sequence ID" value="KRM55823.1"/>
    <property type="molecule type" value="Genomic_DNA"/>
</dbReference>
<evidence type="ECO:0000313" key="11">
    <source>
        <dbReference type="Proteomes" id="UP000051679"/>
    </source>
</evidence>
<keyword evidence="11" id="KW-1185">Reference proteome</keyword>
<evidence type="ECO:0000259" key="8">
    <source>
        <dbReference type="Pfam" id="PF01431"/>
    </source>
</evidence>
<gene>
    <name evidence="10" type="ORF">FC18_GL001018</name>
</gene>
<evidence type="ECO:0000256" key="2">
    <source>
        <dbReference type="ARBA" id="ARBA00007357"/>
    </source>
</evidence>
<evidence type="ECO:0000256" key="5">
    <source>
        <dbReference type="ARBA" id="ARBA00022801"/>
    </source>
</evidence>
<keyword evidence="4" id="KW-0479">Metal-binding</keyword>
<dbReference type="AlphaFoldDB" id="A0A0R1ZMQ2"/>
<dbReference type="GO" id="GO:0005886">
    <property type="term" value="C:plasma membrane"/>
    <property type="evidence" value="ECO:0007669"/>
    <property type="project" value="TreeGrafter"/>
</dbReference>
<comment type="similarity">
    <text evidence="2">Belongs to the peptidase M13 family.</text>
</comment>
<dbReference type="STRING" id="1291052.FC18_GL001018"/>
<keyword evidence="3" id="KW-0645">Protease</keyword>
<dbReference type="PROSITE" id="PS51885">
    <property type="entry name" value="NEPRILYSIN"/>
    <property type="match status" value="1"/>
</dbReference>
<dbReference type="CDD" id="cd08662">
    <property type="entry name" value="M13"/>
    <property type="match status" value="1"/>
</dbReference>
<name>A0A0R1ZMQ2_9LACO</name>
<evidence type="ECO:0000313" key="10">
    <source>
        <dbReference type="EMBL" id="KRM55823.1"/>
    </source>
</evidence>
<dbReference type="InterPro" id="IPR000718">
    <property type="entry name" value="Peptidase_M13"/>
</dbReference>
<evidence type="ECO:0000256" key="7">
    <source>
        <dbReference type="ARBA" id="ARBA00023049"/>
    </source>
</evidence>
<sequence>MLITFYQSFRVCACFTAHAQQFLAKTWHLLIKRALSRNFWRQIWRAVDYLLHIRARRRGFLAPTGPKAYTGGKRIKIIFGGTNMTVRIQDDLYMNINGEWQNSTVIPADKSMVGADRDLTDEIEKKLRRDLTAFADGSKQTDDQELLTAARLYIKASDYAARDKAGIAPVLPRIQRLLELSTLDDFIAAAPELLKDGYQMPAEMQIEANLNDATTDILNFAAIDTILPDAALYKEDSESNQQMFAAWSAMAKKLLLQAGITAANADQYIKDALAFDARSAQFTITNEEAAEVKNLNNPISWADFTQQVAGTGFAEAVRAQLKADPQHLNEYTPKTFSKFSTLFNADNYTEFLHYAIVTELIDQSGYLSDELRIIGGEYSRFLSGQPEAISKEKSAFRLTNRFMAEPVGIYYGRIYFGEAAKTDITNLVKQIIAEYKVQLHNNTWLSDATREKALQKLDTMKIKMGYPDQALPVYAKLHVDTDDTLFAAVQKMAAVFQADAFAKVDQPVNRGVWGMPGHMVNACYDPTKNDILFPAGILQPPYYDLDWSLAAKLGGTGATIGHEISHAFDNNGALFDAEGNMKNWWTPEDEAAFAKDTAKMAVQFDGLEYEGVKVNGKLCVSENLADNAGMDVALSILGPDVTKEQLQEFFKAYTLSWRTKMRPEFAKTILMQDVHAPATLRVNVPVKNFSQWYTAFNVKPGDGMYMDPANRIQIWNR</sequence>
<dbReference type="PATRIC" id="fig|1291052.5.peg.1029"/>
<dbReference type="InterPro" id="IPR018497">
    <property type="entry name" value="Peptidase_M13_C"/>
</dbReference>
<reference evidence="10 11" key="1">
    <citation type="journal article" date="2015" name="Genome Announc.">
        <title>Expanding the biotechnology potential of lactobacilli through comparative genomics of 213 strains and associated genera.</title>
        <authorList>
            <person name="Sun Z."/>
            <person name="Harris H.M."/>
            <person name="McCann A."/>
            <person name="Guo C."/>
            <person name="Argimon S."/>
            <person name="Zhang W."/>
            <person name="Yang X."/>
            <person name="Jeffery I.B."/>
            <person name="Cooney J.C."/>
            <person name="Kagawa T.F."/>
            <person name="Liu W."/>
            <person name="Song Y."/>
            <person name="Salvetti E."/>
            <person name="Wrobel A."/>
            <person name="Rasinkangas P."/>
            <person name="Parkhill J."/>
            <person name="Rea M.C."/>
            <person name="O'Sullivan O."/>
            <person name="Ritari J."/>
            <person name="Douillard F.P."/>
            <person name="Paul Ross R."/>
            <person name="Yang R."/>
            <person name="Briner A.E."/>
            <person name="Felis G.E."/>
            <person name="de Vos W.M."/>
            <person name="Barrangou R."/>
            <person name="Klaenhammer T.R."/>
            <person name="Caufield P.W."/>
            <person name="Cui Y."/>
            <person name="Zhang H."/>
            <person name="O'Toole P.W."/>
        </authorList>
    </citation>
    <scope>NUCLEOTIDE SEQUENCE [LARGE SCALE GENOMIC DNA]</scope>
    <source>
        <strain evidence="10 11">DSM 20505</strain>
    </source>
</reference>
<protein>
    <submittedName>
        <fullName evidence="10">Neutral endopeptidase (Endopeptidase O)</fullName>
    </submittedName>
</protein>
<dbReference type="PANTHER" id="PTHR11733:SF167">
    <property type="entry name" value="FI17812P1-RELATED"/>
    <property type="match status" value="1"/>
</dbReference>
<feature type="domain" description="Peptidase M13 N-terminal" evidence="9">
    <location>
        <begin position="89"/>
        <end position="467"/>
    </location>
</feature>
<dbReference type="Gene3D" id="3.40.390.10">
    <property type="entry name" value="Collagenase (Catalytic Domain)"/>
    <property type="match status" value="1"/>
</dbReference>
<dbReference type="InterPro" id="IPR042089">
    <property type="entry name" value="Peptidase_M13_dom_2"/>
</dbReference>
<accession>A0A0R1ZMQ2</accession>
<dbReference type="InterPro" id="IPR024079">
    <property type="entry name" value="MetalloPept_cat_dom_sf"/>
</dbReference>
<evidence type="ECO:0000259" key="9">
    <source>
        <dbReference type="Pfam" id="PF05649"/>
    </source>
</evidence>
<dbReference type="Proteomes" id="UP000051679">
    <property type="component" value="Unassembled WGS sequence"/>
</dbReference>
<keyword evidence="6" id="KW-0862">Zinc</keyword>
<dbReference type="PANTHER" id="PTHR11733">
    <property type="entry name" value="ZINC METALLOPROTEASE FAMILY M13 NEPRILYSIN-RELATED"/>
    <property type="match status" value="1"/>
</dbReference>
<comment type="caution">
    <text evidence="10">The sequence shown here is derived from an EMBL/GenBank/DDBJ whole genome shotgun (WGS) entry which is preliminary data.</text>
</comment>
<dbReference type="InterPro" id="IPR008753">
    <property type="entry name" value="Peptidase_M13_N"/>
</dbReference>
<dbReference type="Pfam" id="PF05649">
    <property type="entry name" value="Peptidase_M13_N"/>
    <property type="match status" value="1"/>
</dbReference>
<dbReference type="Pfam" id="PF01431">
    <property type="entry name" value="Peptidase_M13"/>
    <property type="match status" value="1"/>
</dbReference>